<proteinExistence type="predicted"/>
<keyword evidence="3" id="KW-0768">Sushi</keyword>
<evidence type="ECO:0000256" key="3">
    <source>
        <dbReference type="PROSITE-ProRule" id="PRU00302"/>
    </source>
</evidence>
<dbReference type="PROSITE" id="PS50923">
    <property type="entry name" value="SUSHI"/>
    <property type="match status" value="6"/>
</dbReference>
<organism evidence="5 6">
    <name type="scientific">Strongylocentrotus purpuratus</name>
    <name type="common">Purple sea urchin</name>
    <dbReference type="NCBI Taxonomy" id="7668"/>
    <lineage>
        <taxon>Eukaryota</taxon>
        <taxon>Metazoa</taxon>
        <taxon>Echinodermata</taxon>
        <taxon>Eleutherozoa</taxon>
        <taxon>Echinozoa</taxon>
        <taxon>Echinoidea</taxon>
        <taxon>Euechinoidea</taxon>
        <taxon>Echinacea</taxon>
        <taxon>Camarodonta</taxon>
        <taxon>Echinidea</taxon>
        <taxon>Strongylocentrotidae</taxon>
        <taxon>Strongylocentrotus</taxon>
    </lineage>
</organism>
<feature type="domain" description="Sushi" evidence="4">
    <location>
        <begin position="218"/>
        <end position="278"/>
    </location>
</feature>
<keyword evidence="1" id="KW-0677">Repeat</keyword>
<evidence type="ECO:0000256" key="1">
    <source>
        <dbReference type="ARBA" id="ARBA00022737"/>
    </source>
</evidence>
<dbReference type="InterPro" id="IPR035976">
    <property type="entry name" value="Sushi/SCR/CCP_sf"/>
</dbReference>
<dbReference type="PANTHER" id="PTHR45656:SF2">
    <property type="entry name" value="SEIZURE 6-LIKE PROTEIN 2"/>
    <property type="match status" value="1"/>
</dbReference>
<feature type="domain" description="Sushi" evidence="4">
    <location>
        <begin position="96"/>
        <end position="156"/>
    </location>
</feature>
<feature type="disulfide bond" evidence="3">
    <location>
        <begin position="281"/>
        <end position="324"/>
    </location>
</feature>
<dbReference type="RefSeq" id="XP_030844140.1">
    <property type="nucleotide sequence ID" value="XM_030988280.1"/>
</dbReference>
<feature type="disulfide bond" evidence="3">
    <location>
        <begin position="98"/>
        <end position="141"/>
    </location>
</feature>
<sequence>MCLLGRVHEYKWQDRLNVSKGTHDLPDSFNINSEITCTVPALDDNVNSSCSPDTSVSYNERCNFSCPTGYNLIGPSSVNCTGSGNFSEPFPECVEITCTVPALDDNVNSSCSPDTSVSYNERCNFSCPTGYNLIGPSSVNCTGSGNFSEPFPECVEITCTVPALDDNVNSSCSPDTSVSYKERCNFSCPTGYNLIGPSSVNCTGSGNFSEPFPECVEITCTVPALDDNVNSSCSPDTSVSYNERCNFSCPTGYNLIGPSSVNCTGSGNFSEPFPECVEITCTVPALDDNVNSSCSPDTSVSYNERCNFSCPTGYNLIGPSSVNCTGSGNFSEPFPECVVITCTVPSLEKNVSSSCSTGTSVSYNGLCSFSCPTGFYLIGASNVTCTSSGGFSQMFPRCEVPASDVCFSNKQTYNCSCTSPPVTLPPKPTFCGKYILQSTEIFAKIKMLSPRESKPVLVKNASASLGFDNRLVVSGTTYSNRQFCQIFNLSCMLFPFF</sequence>
<feature type="disulfide bond" evidence="3">
    <location>
        <begin position="66"/>
        <end position="93"/>
    </location>
</feature>
<feature type="disulfide bond" evidence="3">
    <location>
        <begin position="188"/>
        <end position="215"/>
    </location>
</feature>
<feature type="disulfide bond" evidence="3">
    <location>
        <begin position="127"/>
        <end position="154"/>
    </location>
</feature>
<dbReference type="GeneID" id="105443018"/>
<dbReference type="InParanoid" id="A0A7M7NZY1"/>
<feature type="disulfide bond" evidence="3">
    <location>
        <begin position="37"/>
        <end position="80"/>
    </location>
</feature>
<reference evidence="6" key="1">
    <citation type="submission" date="2015-02" db="EMBL/GenBank/DDBJ databases">
        <title>Genome sequencing for Strongylocentrotus purpuratus.</title>
        <authorList>
            <person name="Murali S."/>
            <person name="Liu Y."/>
            <person name="Vee V."/>
            <person name="English A."/>
            <person name="Wang M."/>
            <person name="Skinner E."/>
            <person name="Han Y."/>
            <person name="Muzny D.M."/>
            <person name="Worley K.C."/>
            <person name="Gibbs R.A."/>
        </authorList>
    </citation>
    <scope>NUCLEOTIDE SEQUENCE</scope>
</reference>
<dbReference type="Pfam" id="PF00084">
    <property type="entry name" value="Sushi"/>
    <property type="match status" value="6"/>
</dbReference>
<name>A0A7M7NZY1_STRPU</name>
<dbReference type="OrthoDB" id="10069199at2759"/>
<dbReference type="SUPFAM" id="SSF57535">
    <property type="entry name" value="Complement control module/SCR domain"/>
    <property type="match status" value="6"/>
</dbReference>
<dbReference type="OMA" id="CTPVTQV"/>
<dbReference type="Proteomes" id="UP000007110">
    <property type="component" value="Unassembled WGS sequence"/>
</dbReference>
<dbReference type="InterPro" id="IPR000436">
    <property type="entry name" value="Sushi_SCR_CCP_dom"/>
</dbReference>
<feature type="disulfide bond" evidence="3">
    <location>
        <begin position="159"/>
        <end position="202"/>
    </location>
</feature>
<dbReference type="SMART" id="SM00032">
    <property type="entry name" value="CCP"/>
    <property type="match status" value="6"/>
</dbReference>
<evidence type="ECO:0000259" key="4">
    <source>
        <dbReference type="PROSITE" id="PS50923"/>
    </source>
</evidence>
<keyword evidence="6" id="KW-1185">Reference proteome</keyword>
<feature type="disulfide bond" evidence="3">
    <location>
        <begin position="310"/>
        <end position="337"/>
    </location>
</feature>
<feature type="domain" description="Sushi" evidence="4">
    <location>
        <begin position="279"/>
        <end position="339"/>
    </location>
</feature>
<reference evidence="5" key="2">
    <citation type="submission" date="2021-01" db="UniProtKB">
        <authorList>
            <consortium name="EnsemblMetazoa"/>
        </authorList>
    </citation>
    <scope>IDENTIFICATION</scope>
</reference>
<dbReference type="PANTHER" id="PTHR45656">
    <property type="entry name" value="PROTEIN CBR-CLEC-78"/>
    <property type="match status" value="1"/>
</dbReference>
<feature type="domain" description="Sushi" evidence="4">
    <location>
        <begin position="157"/>
        <end position="217"/>
    </location>
</feature>
<feature type="disulfide bond" evidence="3">
    <location>
        <begin position="249"/>
        <end position="276"/>
    </location>
</feature>
<evidence type="ECO:0000313" key="5">
    <source>
        <dbReference type="EnsemblMetazoa" id="XP_030844140"/>
    </source>
</evidence>
<evidence type="ECO:0000256" key="2">
    <source>
        <dbReference type="ARBA" id="ARBA00023157"/>
    </source>
</evidence>
<dbReference type="EnsemblMetazoa" id="XM_030988280">
    <property type="protein sequence ID" value="XP_030844140"/>
    <property type="gene ID" value="LOC105443018"/>
</dbReference>
<dbReference type="KEGG" id="spu:105443018"/>
<keyword evidence="2 3" id="KW-1015">Disulfide bond</keyword>
<accession>A0A7M7NZY1</accession>
<feature type="domain" description="Sushi" evidence="4">
    <location>
        <begin position="340"/>
        <end position="400"/>
    </location>
</feature>
<protein>
    <recommendedName>
        <fullName evidence="4">Sushi domain-containing protein</fullName>
    </recommendedName>
</protein>
<feature type="domain" description="Sushi" evidence="4">
    <location>
        <begin position="35"/>
        <end position="95"/>
    </location>
</feature>
<feature type="disulfide bond" evidence="3">
    <location>
        <begin position="371"/>
        <end position="398"/>
    </location>
</feature>
<dbReference type="CDD" id="cd00033">
    <property type="entry name" value="CCP"/>
    <property type="match status" value="6"/>
</dbReference>
<feature type="disulfide bond" evidence="3">
    <location>
        <begin position="220"/>
        <end position="263"/>
    </location>
</feature>
<dbReference type="AlphaFoldDB" id="A0A7M7NZY1"/>
<evidence type="ECO:0000313" key="6">
    <source>
        <dbReference type="Proteomes" id="UP000007110"/>
    </source>
</evidence>
<dbReference type="FunCoup" id="A0A7M7NZY1">
    <property type="interactions" value="460"/>
</dbReference>
<dbReference type="Gene3D" id="2.10.70.10">
    <property type="entry name" value="Complement Module, domain 1"/>
    <property type="match status" value="6"/>
</dbReference>
<dbReference type="InterPro" id="IPR051277">
    <property type="entry name" value="SEZ6_CSMD_C4BPB_Regulators"/>
</dbReference>
<feature type="disulfide bond" evidence="3">
    <location>
        <begin position="342"/>
        <end position="385"/>
    </location>
</feature>